<dbReference type="GO" id="GO:0055085">
    <property type="term" value="P:transmembrane transport"/>
    <property type="evidence" value="ECO:0007669"/>
    <property type="project" value="TreeGrafter"/>
</dbReference>
<organism evidence="9 10">
    <name type="scientific">Zophobihabitans entericus</name>
    <dbReference type="NCBI Taxonomy" id="1635327"/>
    <lineage>
        <taxon>Bacteria</taxon>
        <taxon>Pseudomonadati</taxon>
        <taxon>Pseudomonadota</taxon>
        <taxon>Gammaproteobacteria</taxon>
        <taxon>Orbales</taxon>
        <taxon>Orbaceae</taxon>
        <taxon>Zophobihabitans</taxon>
    </lineage>
</organism>
<keyword evidence="7 8" id="KW-0472">Membrane</keyword>
<evidence type="ECO:0000256" key="8">
    <source>
        <dbReference type="SAM" id="Phobius"/>
    </source>
</evidence>
<evidence type="ECO:0000256" key="3">
    <source>
        <dbReference type="ARBA" id="ARBA00022448"/>
    </source>
</evidence>
<keyword evidence="5 8" id="KW-0812">Transmembrane</keyword>
<dbReference type="PANTHER" id="PTHR21716">
    <property type="entry name" value="TRANSMEMBRANE PROTEIN"/>
    <property type="match status" value="1"/>
</dbReference>
<dbReference type="PANTHER" id="PTHR21716:SF53">
    <property type="entry name" value="PERMEASE PERM-RELATED"/>
    <property type="match status" value="1"/>
</dbReference>
<keyword evidence="6 8" id="KW-1133">Transmembrane helix</keyword>
<dbReference type="EMBL" id="CP050253">
    <property type="protein sequence ID" value="QIQ21966.1"/>
    <property type="molecule type" value="Genomic_DNA"/>
</dbReference>
<evidence type="ECO:0000256" key="1">
    <source>
        <dbReference type="ARBA" id="ARBA00004651"/>
    </source>
</evidence>
<feature type="transmembrane region" description="Helical" evidence="8">
    <location>
        <begin position="20"/>
        <end position="52"/>
    </location>
</feature>
<dbReference type="Proteomes" id="UP000501168">
    <property type="component" value="Chromosome"/>
</dbReference>
<evidence type="ECO:0000313" key="10">
    <source>
        <dbReference type="Proteomes" id="UP000501168"/>
    </source>
</evidence>
<feature type="transmembrane region" description="Helical" evidence="8">
    <location>
        <begin position="240"/>
        <end position="266"/>
    </location>
</feature>
<feature type="transmembrane region" description="Helical" evidence="8">
    <location>
        <begin position="278"/>
        <end position="301"/>
    </location>
</feature>
<dbReference type="Pfam" id="PF01594">
    <property type="entry name" value="AI-2E_transport"/>
    <property type="match status" value="1"/>
</dbReference>
<evidence type="ECO:0000256" key="6">
    <source>
        <dbReference type="ARBA" id="ARBA00022989"/>
    </source>
</evidence>
<feature type="transmembrane region" description="Helical" evidence="8">
    <location>
        <begin position="217"/>
        <end position="234"/>
    </location>
</feature>
<keyword evidence="4" id="KW-1003">Cell membrane</keyword>
<feature type="transmembrane region" description="Helical" evidence="8">
    <location>
        <begin position="151"/>
        <end position="177"/>
    </location>
</feature>
<keyword evidence="3" id="KW-0813">Transport</keyword>
<protein>
    <submittedName>
        <fullName evidence="9">AI-2E family transporter</fullName>
    </submittedName>
</protein>
<comment type="similarity">
    <text evidence="2">Belongs to the autoinducer-2 exporter (AI-2E) (TC 2.A.86) family.</text>
</comment>
<dbReference type="GO" id="GO:0005886">
    <property type="term" value="C:plasma membrane"/>
    <property type="evidence" value="ECO:0007669"/>
    <property type="project" value="UniProtKB-SubCell"/>
</dbReference>
<sequence length="360" mass="40471">MFKMFMNWYQRRFSDPHAVSLVTVLLLFFLIIYFFHSILTPILIAIALAYILEKPVNFLVRRGVSRILAIVTMMCFFIAIVLIGVAILLPLIWQQGVSLVTNLPVMLNALNRYVMTLPELYPELLDAGLFDALIESIRSKMLQTGNSLVQFSIASLFSLVSIIINAVLVPMIMFFLLKDKKLIFEFCGKLLPKNRTTINQVAEEMDQQISNYINGKVLEIIILTVATYIPFWFLKLDYALLLAVIVGLSVIIPYIGIVIASIPVILIALFQWGVSLEFLYLMICYFIVQTLDGNVVTPILFSEVLNLHPLVVILAVVIFGGLWGFWGVFFAIPLATLVKAVIHAWPSSSSGKSKTVATQE</sequence>
<dbReference type="AlphaFoldDB" id="A0A6G9ICK7"/>
<keyword evidence="10" id="KW-1185">Reference proteome</keyword>
<dbReference type="InParanoid" id="A0A6G9ICK7"/>
<evidence type="ECO:0000256" key="4">
    <source>
        <dbReference type="ARBA" id="ARBA00022475"/>
    </source>
</evidence>
<comment type="subcellular location">
    <subcellularLocation>
        <location evidence="1">Cell membrane</location>
        <topology evidence="1">Multi-pass membrane protein</topology>
    </subcellularLocation>
</comment>
<name>A0A6G9ICK7_9GAMM</name>
<dbReference type="InterPro" id="IPR002549">
    <property type="entry name" value="AI-2E-like"/>
</dbReference>
<dbReference type="KEGG" id="orb:IPMB12_09895"/>
<feature type="transmembrane region" description="Helical" evidence="8">
    <location>
        <begin position="64"/>
        <end position="93"/>
    </location>
</feature>
<evidence type="ECO:0000313" key="9">
    <source>
        <dbReference type="EMBL" id="QIQ21966.1"/>
    </source>
</evidence>
<evidence type="ECO:0000256" key="7">
    <source>
        <dbReference type="ARBA" id="ARBA00023136"/>
    </source>
</evidence>
<feature type="transmembrane region" description="Helical" evidence="8">
    <location>
        <begin position="307"/>
        <end position="332"/>
    </location>
</feature>
<accession>A0A6G9ICK7</accession>
<gene>
    <name evidence="9" type="ORF">IPMB12_09895</name>
</gene>
<evidence type="ECO:0000256" key="2">
    <source>
        <dbReference type="ARBA" id="ARBA00009773"/>
    </source>
</evidence>
<proteinExistence type="inferred from homology"/>
<reference evidence="9 10" key="1">
    <citation type="submission" date="2020-03" db="EMBL/GenBank/DDBJ databases">
        <title>Complete genome sequence of Orbus sp. IPMB12 (BCRC 80908).</title>
        <authorList>
            <person name="Lo W.-S."/>
            <person name="Chang T.-H."/>
            <person name="Kuo C.-H."/>
        </authorList>
    </citation>
    <scope>NUCLEOTIDE SEQUENCE [LARGE SCALE GENOMIC DNA]</scope>
    <source>
        <strain evidence="9 10">IPMB12</strain>
    </source>
</reference>
<dbReference type="RefSeq" id="WP_166917263.1">
    <property type="nucleotide sequence ID" value="NZ_CP050253.1"/>
</dbReference>
<evidence type="ECO:0000256" key="5">
    <source>
        <dbReference type="ARBA" id="ARBA00022692"/>
    </source>
</evidence>
<dbReference type="FunCoup" id="A0A6G9ICK7">
    <property type="interactions" value="162"/>
</dbReference>